<proteinExistence type="predicted"/>
<evidence type="ECO:0000313" key="1">
    <source>
        <dbReference type="EMBL" id="MBF6356534.1"/>
    </source>
</evidence>
<name>A0ABS0DHV9_9NOCA</name>
<sequence length="61" mass="6390">MAALEAAIGVDVADRVLHGSATLCDVVMTSWAMDIDPIQAVVQYAEAALRPTLEVSSSRCA</sequence>
<dbReference type="RefSeq" id="WP_195003397.1">
    <property type="nucleotide sequence ID" value="NZ_JADLQN010000003.1"/>
</dbReference>
<evidence type="ECO:0000313" key="2">
    <source>
        <dbReference type="Proteomes" id="UP000707731"/>
    </source>
</evidence>
<dbReference type="EMBL" id="JADLQN010000003">
    <property type="protein sequence ID" value="MBF6356534.1"/>
    <property type="molecule type" value="Genomic_DNA"/>
</dbReference>
<organism evidence="1 2">
    <name type="scientific">Nocardia higoensis</name>
    <dbReference type="NCBI Taxonomy" id="228599"/>
    <lineage>
        <taxon>Bacteria</taxon>
        <taxon>Bacillati</taxon>
        <taxon>Actinomycetota</taxon>
        <taxon>Actinomycetes</taxon>
        <taxon>Mycobacteriales</taxon>
        <taxon>Nocardiaceae</taxon>
        <taxon>Nocardia</taxon>
    </lineage>
</organism>
<keyword evidence="2" id="KW-1185">Reference proteome</keyword>
<accession>A0ABS0DHV9</accession>
<dbReference type="Proteomes" id="UP000707731">
    <property type="component" value="Unassembled WGS sequence"/>
</dbReference>
<protein>
    <submittedName>
        <fullName evidence="1">Uncharacterized protein</fullName>
    </submittedName>
</protein>
<comment type="caution">
    <text evidence="1">The sequence shown here is derived from an EMBL/GenBank/DDBJ whole genome shotgun (WGS) entry which is preliminary data.</text>
</comment>
<gene>
    <name evidence="1" type="ORF">IU449_18620</name>
</gene>
<reference evidence="1 2" key="1">
    <citation type="submission" date="2020-10" db="EMBL/GenBank/DDBJ databases">
        <title>Identification of Nocardia species via Next-generation sequencing and recognition of intraspecies genetic diversity.</title>
        <authorList>
            <person name="Li P."/>
            <person name="Li P."/>
            <person name="Lu B."/>
        </authorList>
    </citation>
    <scope>NUCLEOTIDE SEQUENCE [LARGE SCALE GENOMIC DNA]</scope>
    <source>
        <strain evidence="1 2">BJ06-0143</strain>
    </source>
</reference>